<dbReference type="PANTHER" id="PTHR11010:SF96">
    <property type="entry name" value="LYSOSOMAL PRO-X CARBOXYPEPTIDASE-LIKE ISOFORM X1"/>
    <property type="match status" value="1"/>
</dbReference>
<dbReference type="Pfam" id="PF05577">
    <property type="entry name" value="Peptidase_S28"/>
    <property type="match status" value="2"/>
</dbReference>
<keyword evidence="2" id="KW-0645">Protease</keyword>
<proteinExistence type="inferred from homology"/>
<evidence type="ECO:0000256" key="4">
    <source>
        <dbReference type="ARBA" id="ARBA00022801"/>
    </source>
</evidence>
<dbReference type="AlphaFoldDB" id="A0A6A6LM63"/>
<dbReference type="FunFam" id="1.20.120.980:FF:000006">
    <property type="entry name" value="Serine carboxypeptidase S28 family protein"/>
    <property type="match status" value="1"/>
</dbReference>
<evidence type="ECO:0000256" key="3">
    <source>
        <dbReference type="ARBA" id="ARBA00022729"/>
    </source>
</evidence>
<feature type="chain" id="PRO_5025502762" description="Lysosomal Pro-X carboxypeptidase" evidence="6">
    <location>
        <begin position="24"/>
        <end position="840"/>
    </location>
</feature>
<name>A0A6A6LM63_HEVBR</name>
<dbReference type="Proteomes" id="UP000467840">
    <property type="component" value="Chromosome 4"/>
</dbReference>
<dbReference type="EMBL" id="JAAGAX010000010">
    <property type="protein sequence ID" value="KAF2300709.1"/>
    <property type="molecule type" value="Genomic_DNA"/>
</dbReference>
<evidence type="ECO:0000313" key="7">
    <source>
        <dbReference type="EMBL" id="KAF2300709.1"/>
    </source>
</evidence>
<evidence type="ECO:0000256" key="6">
    <source>
        <dbReference type="SAM" id="SignalP"/>
    </source>
</evidence>
<evidence type="ECO:0000256" key="2">
    <source>
        <dbReference type="ARBA" id="ARBA00022670"/>
    </source>
</evidence>
<dbReference type="GO" id="GO:0070008">
    <property type="term" value="F:serine-type exopeptidase activity"/>
    <property type="evidence" value="ECO:0007669"/>
    <property type="project" value="InterPro"/>
</dbReference>
<feature type="signal peptide" evidence="6">
    <location>
        <begin position="1"/>
        <end position="23"/>
    </location>
</feature>
<evidence type="ECO:0000256" key="5">
    <source>
        <dbReference type="ARBA" id="ARBA00023180"/>
    </source>
</evidence>
<comment type="caution">
    <text evidence="7">The sequence shown here is derived from an EMBL/GenBank/DDBJ whole genome shotgun (WGS) entry which is preliminary data.</text>
</comment>
<keyword evidence="5" id="KW-0325">Glycoprotein</keyword>
<evidence type="ECO:0000313" key="8">
    <source>
        <dbReference type="Proteomes" id="UP000467840"/>
    </source>
</evidence>
<dbReference type="InterPro" id="IPR042269">
    <property type="entry name" value="Ser_carbopepase_S28_SKS"/>
</dbReference>
<dbReference type="InterPro" id="IPR008758">
    <property type="entry name" value="Peptidase_S28"/>
</dbReference>
<dbReference type="SUPFAM" id="SSF53474">
    <property type="entry name" value="alpha/beta-Hydrolases"/>
    <property type="match status" value="2"/>
</dbReference>
<keyword evidence="3 6" id="KW-0732">Signal</keyword>
<keyword evidence="4" id="KW-0378">Hydrolase</keyword>
<dbReference type="InterPro" id="IPR029058">
    <property type="entry name" value="AB_hydrolase_fold"/>
</dbReference>
<accession>A0A6A6LM63</accession>
<organism evidence="7 8">
    <name type="scientific">Hevea brasiliensis</name>
    <name type="common">Para rubber tree</name>
    <name type="synonym">Siphonia brasiliensis</name>
    <dbReference type="NCBI Taxonomy" id="3981"/>
    <lineage>
        <taxon>Eukaryota</taxon>
        <taxon>Viridiplantae</taxon>
        <taxon>Streptophyta</taxon>
        <taxon>Embryophyta</taxon>
        <taxon>Tracheophyta</taxon>
        <taxon>Spermatophyta</taxon>
        <taxon>Magnoliopsida</taxon>
        <taxon>eudicotyledons</taxon>
        <taxon>Gunneridae</taxon>
        <taxon>Pentapetalae</taxon>
        <taxon>rosids</taxon>
        <taxon>fabids</taxon>
        <taxon>Malpighiales</taxon>
        <taxon>Euphorbiaceae</taxon>
        <taxon>Crotonoideae</taxon>
        <taxon>Micrandreae</taxon>
        <taxon>Hevea</taxon>
    </lineage>
</organism>
<keyword evidence="8" id="KW-1185">Reference proteome</keyword>
<protein>
    <recommendedName>
        <fullName evidence="9">Lysosomal Pro-X carboxypeptidase</fullName>
    </recommendedName>
</protein>
<dbReference type="PANTHER" id="PTHR11010">
    <property type="entry name" value="PROTEASE S28 PRO-X CARBOXYPEPTIDASE-RELATED"/>
    <property type="match status" value="1"/>
</dbReference>
<sequence>MMSPIFLILFLLFNLLISASVHATRFNIPRLSPIGPRISRNLDIVSELSVSDDNDDMETFFYTQTLDHFNFRPESYDTFEQRYMINSKFWGGANSSSPIFVYFGAEESLDDDIPIIGFLPNNGARFNALLLYIEHRYYGKSIPFGSAEEALKNGSIRGYFNSAQAIADYAEIIIHVKKNLHAENSPVIVIGGSYGGMLASWFRLKYPHVALGALASSAPILYFHDISPQDGYYSIVSKDFRSLKDSDELKDYLNALFCDAAQYNKPSTYPVNMICRAIDGNTNSGNDTLSKIFGGLVTYLGNSSCYINAFPNVFESSPGWSWQTCSELVVPMGIGNDTMFPPHPSNLSRYLQSCKVTYGVLPRPHWVTTYYGGPNIKLILQRFGSNIIFSNGLRDPYSIGGVLENISDTIVAVHTNNEAPLDGDLAVIGFLSDNALRFNALLLYIEHRYYGKSIPFGSREEALKNGSTRGYFNSAQAIADYAEIIIHVKKILHAENSPVIVIGGSYGGMLASWFRLKYPHIALGALASSAPVLYFDDITPHDGYYSIVSKDFREASKTCYRTIKKSWAEIDEIASKPNGLSILSKKFKTCKPLNDSDELKNYLDSMYSGAAQYNKPPTYPVNIICSGIDGSSSTDSGNDTLSKIFAGLFAYRGNKSCYINPPTNVSETRVGWRWQTCSEMVIPIGRGNDTMFPPDPFDLNSYIQDCKDFYGVPPRPHWVTTYYGGHSIKLILQRFGSNIIFSNGLKDPYSSGGVLENLSDTITAVHTVNGSHCLDILFANKTTDPVWLVAQREVEIKIIEGWINEYYDDLRNQHPNIARRALASSATVHSHHISPPDEHD</sequence>
<gene>
    <name evidence="7" type="ORF">GH714_015260</name>
</gene>
<evidence type="ECO:0008006" key="9">
    <source>
        <dbReference type="Google" id="ProtNLM"/>
    </source>
</evidence>
<dbReference type="Gene3D" id="1.20.120.980">
    <property type="entry name" value="Serine carboxypeptidase S28, SKS domain"/>
    <property type="match status" value="1"/>
</dbReference>
<reference evidence="7 8" key="1">
    <citation type="journal article" date="2020" name="Mol. Plant">
        <title>The Chromosome-Based Rubber Tree Genome Provides New Insights into Spurge Genome Evolution and Rubber Biosynthesis.</title>
        <authorList>
            <person name="Liu J."/>
            <person name="Shi C."/>
            <person name="Shi C.C."/>
            <person name="Li W."/>
            <person name="Zhang Q.J."/>
            <person name="Zhang Y."/>
            <person name="Li K."/>
            <person name="Lu H.F."/>
            <person name="Shi C."/>
            <person name="Zhu S.T."/>
            <person name="Xiao Z.Y."/>
            <person name="Nan H."/>
            <person name="Yue Y."/>
            <person name="Zhu X.G."/>
            <person name="Wu Y."/>
            <person name="Hong X.N."/>
            <person name="Fan G.Y."/>
            <person name="Tong Y."/>
            <person name="Zhang D."/>
            <person name="Mao C.L."/>
            <person name="Liu Y.L."/>
            <person name="Hao S.J."/>
            <person name="Liu W.Q."/>
            <person name="Lv M.Q."/>
            <person name="Zhang H.B."/>
            <person name="Liu Y."/>
            <person name="Hu-Tang G.R."/>
            <person name="Wang J.P."/>
            <person name="Wang J.H."/>
            <person name="Sun Y.H."/>
            <person name="Ni S.B."/>
            <person name="Chen W.B."/>
            <person name="Zhang X.C."/>
            <person name="Jiao Y.N."/>
            <person name="Eichler E.E."/>
            <person name="Li G.H."/>
            <person name="Liu X."/>
            <person name="Gao L.Z."/>
        </authorList>
    </citation>
    <scope>NUCLEOTIDE SEQUENCE [LARGE SCALE GENOMIC DNA]</scope>
    <source>
        <strain evidence="8">cv. GT1</strain>
        <tissue evidence="7">Leaf</tissue>
    </source>
</reference>
<evidence type="ECO:0000256" key="1">
    <source>
        <dbReference type="ARBA" id="ARBA00011079"/>
    </source>
</evidence>
<dbReference type="GO" id="GO:0006508">
    <property type="term" value="P:proteolysis"/>
    <property type="evidence" value="ECO:0007669"/>
    <property type="project" value="UniProtKB-KW"/>
</dbReference>
<comment type="similarity">
    <text evidence="1">Belongs to the peptidase S28 family.</text>
</comment>
<dbReference type="Gene3D" id="3.40.50.1820">
    <property type="entry name" value="alpha/beta hydrolase"/>
    <property type="match status" value="3"/>
</dbReference>
<dbReference type="GO" id="GO:0008239">
    <property type="term" value="F:dipeptidyl-peptidase activity"/>
    <property type="evidence" value="ECO:0007669"/>
    <property type="project" value="TreeGrafter"/>
</dbReference>